<reference evidence="2" key="1">
    <citation type="submission" date="2019-04" db="EMBL/GenBank/DDBJ databases">
        <title>Whole genome sequencing of cave bacteria.</title>
        <authorList>
            <person name="Gan H.M."/>
            <person name="Barton H."/>
            <person name="Savka M.A."/>
        </authorList>
    </citation>
    <scope>NUCLEOTIDE SEQUENCE [LARGE SCALE GENOMIC DNA]</scope>
    <source>
        <strain evidence="2">LC387</strain>
    </source>
</reference>
<dbReference type="EMBL" id="LBIA02000001">
    <property type="protein sequence ID" value="TKT73237.1"/>
    <property type="molecule type" value="Genomic_DNA"/>
</dbReference>
<proteinExistence type="predicted"/>
<feature type="region of interest" description="Disordered" evidence="1">
    <location>
        <begin position="279"/>
        <end position="303"/>
    </location>
</feature>
<evidence type="ECO:0000313" key="3">
    <source>
        <dbReference type="Proteomes" id="UP000034832"/>
    </source>
</evidence>
<protein>
    <submittedName>
        <fullName evidence="2">DUF1365 domain-containing protein</fullName>
    </submittedName>
</protein>
<feature type="compositionally biased region" description="Basic residues" evidence="1">
    <location>
        <begin position="290"/>
        <end position="303"/>
    </location>
</feature>
<dbReference type="Proteomes" id="UP000034832">
    <property type="component" value="Unassembled WGS sequence"/>
</dbReference>
<gene>
    <name evidence="2" type="ORF">YH63_018410</name>
</gene>
<name>A0A4U6BRS2_9BRAD</name>
<dbReference type="OrthoDB" id="9778801at2"/>
<sequence length="303" mass="33993">MARAAPRTCTSGGVIMLPDEASKQANSNEAASLYLGDVMHARLKPINSRFIGHRFSYRVMSLLIDLDRLDAADRQSRLFGVNRAALYSFHEIDHGDRDGSPLRVYVQRRAAEHGIDLSGGKVLLLCYPRLLSYTFNPLSVYFCTRADGTLAMLIYEVRNTFGEIHSYALPVAPNEISEAGIRQEQDKLFYVSPFIDMAMRYRFRVTPPGDRVKLRILESDAEGPVLAATFNGKRRRLTSAALIRTFGALPLVTFKIMAAIHWEALRLWIKGARIVARPTEKDSSADKRPAHASRRFGPRATSH</sequence>
<comment type="caution">
    <text evidence="2">The sequence shown here is derived from an EMBL/GenBank/DDBJ whole genome shotgun (WGS) entry which is preliminary data.</text>
</comment>
<dbReference type="PANTHER" id="PTHR33973">
    <property type="entry name" value="OS07G0153300 PROTEIN"/>
    <property type="match status" value="1"/>
</dbReference>
<evidence type="ECO:0000256" key="1">
    <source>
        <dbReference type="SAM" id="MobiDB-lite"/>
    </source>
</evidence>
<feature type="compositionally biased region" description="Basic and acidic residues" evidence="1">
    <location>
        <begin position="279"/>
        <end position="289"/>
    </location>
</feature>
<accession>A0A4U6BRS2</accession>
<dbReference type="InterPro" id="IPR010775">
    <property type="entry name" value="DUF1365"/>
</dbReference>
<evidence type="ECO:0000313" key="2">
    <source>
        <dbReference type="EMBL" id="TKT73237.1"/>
    </source>
</evidence>
<dbReference type="PANTHER" id="PTHR33973:SF4">
    <property type="entry name" value="OS07G0153300 PROTEIN"/>
    <property type="match status" value="1"/>
</dbReference>
<dbReference type="AlphaFoldDB" id="A0A4U6BRS2"/>
<keyword evidence="3" id="KW-1185">Reference proteome</keyword>
<dbReference type="Pfam" id="PF07103">
    <property type="entry name" value="DUF1365"/>
    <property type="match status" value="1"/>
</dbReference>
<organism evidence="2 3">
    <name type="scientific">Afipia massiliensis</name>
    <dbReference type="NCBI Taxonomy" id="211460"/>
    <lineage>
        <taxon>Bacteria</taxon>
        <taxon>Pseudomonadati</taxon>
        <taxon>Pseudomonadota</taxon>
        <taxon>Alphaproteobacteria</taxon>
        <taxon>Hyphomicrobiales</taxon>
        <taxon>Nitrobacteraceae</taxon>
        <taxon>Afipia</taxon>
    </lineage>
</organism>
<dbReference type="STRING" id="211460.YH63_00650"/>